<evidence type="ECO:0000313" key="8">
    <source>
        <dbReference type="Proteomes" id="UP000077315"/>
    </source>
</evidence>
<gene>
    <name evidence="7" type="ORF">PHYBLDRAFT_65159</name>
</gene>
<feature type="transmembrane region" description="Helical" evidence="5">
    <location>
        <begin position="90"/>
        <end position="112"/>
    </location>
</feature>
<feature type="transmembrane region" description="Helical" evidence="5">
    <location>
        <begin position="52"/>
        <end position="78"/>
    </location>
</feature>
<evidence type="ECO:0000256" key="5">
    <source>
        <dbReference type="SAM" id="Phobius"/>
    </source>
</evidence>
<dbReference type="EMBL" id="KV440982">
    <property type="protein sequence ID" value="OAD72913.1"/>
    <property type="molecule type" value="Genomic_DNA"/>
</dbReference>
<dbReference type="VEuPathDB" id="FungiDB:PHYBLDRAFT_65159"/>
<evidence type="ECO:0000259" key="6">
    <source>
        <dbReference type="PROSITE" id="PS51140"/>
    </source>
</evidence>
<comment type="subcellular location">
    <subcellularLocation>
        <location evidence="1">Membrane</location>
        <topology evidence="1">Multi-pass membrane protein</topology>
    </subcellularLocation>
</comment>
<dbReference type="GeneID" id="29002314"/>
<dbReference type="InterPro" id="IPR035952">
    <property type="entry name" value="Rhomboid-like_sf"/>
</dbReference>
<dbReference type="Proteomes" id="UP000077315">
    <property type="component" value="Unassembled WGS sequence"/>
</dbReference>
<dbReference type="GO" id="GO:0004252">
    <property type="term" value="F:serine-type endopeptidase activity"/>
    <property type="evidence" value="ECO:0007669"/>
    <property type="project" value="TreeGrafter"/>
</dbReference>
<reference evidence="8" key="1">
    <citation type="submission" date="2015-06" db="EMBL/GenBank/DDBJ databases">
        <title>Expansion of signal transduction pathways in fungi by whole-genome duplication.</title>
        <authorList>
            <consortium name="DOE Joint Genome Institute"/>
            <person name="Corrochano L.M."/>
            <person name="Kuo A."/>
            <person name="Marcet-Houben M."/>
            <person name="Polaino S."/>
            <person name="Salamov A."/>
            <person name="Villalobos J.M."/>
            <person name="Alvarez M.I."/>
            <person name="Avalos J."/>
            <person name="Benito E.P."/>
            <person name="Benoit I."/>
            <person name="Burger G."/>
            <person name="Camino L.P."/>
            <person name="Canovas D."/>
            <person name="Cerda-Olmedo E."/>
            <person name="Cheng J.-F."/>
            <person name="Dominguez A."/>
            <person name="Elias M."/>
            <person name="Eslava A.P."/>
            <person name="Glaser F."/>
            <person name="Grimwood J."/>
            <person name="Gutierrez G."/>
            <person name="Heitman J."/>
            <person name="Henrissat B."/>
            <person name="Iturriaga E.A."/>
            <person name="Lang B.F."/>
            <person name="Lavin J.L."/>
            <person name="Lee S."/>
            <person name="Li W."/>
            <person name="Lindquist E."/>
            <person name="Lopez-Garcia S."/>
            <person name="Luque E.M."/>
            <person name="Marcos A.T."/>
            <person name="Martin J."/>
            <person name="McCluskey K."/>
            <person name="Medina H.R."/>
            <person name="Miralles-Duran A."/>
            <person name="Miyazaki A."/>
            <person name="Munoz-Torres E."/>
            <person name="Oguiza J.A."/>
            <person name="Ohm R."/>
            <person name="Olmedo M."/>
            <person name="Orejas M."/>
            <person name="Ortiz-Castellanos L."/>
            <person name="Pisabarro A.G."/>
            <person name="Rodriguez-Romero J."/>
            <person name="Ruiz-Herrera J."/>
            <person name="Ruiz-Vazquez R."/>
            <person name="Sanz C."/>
            <person name="Schackwitz W."/>
            <person name="Schmutz J."/>
            <person name="Shahriari M."/>
            <person name="Shelest E."/>
            <person name="Silva-Franco F."/>
            <person name="Soanes D."/>
            <person name="Syed K."/>
            <person name="Tagua V.G."/>
            <person name="Talbot N.J."/>
            <person name="Thon M."/>
            <person name="De vries R.P."/>
            <person name="Wiebenga A."/>
            <person name="Yadav J.S."/>
            <person name="Braun E.L."/>
            <person name="Baker S."/>
            <person name="Garre V."/>
            <person name="Horwitz B."/>
            <person name="Torres-Martinez S."/>
            <person name="Idnurm A."/>
            <person name="Herrera-Estrella A."/>
            <person name="Gabaldon T."/>
            <person name="Grigoriev I.V."/>
        </authorList>
    </citation>
    <scope>NUCLEOTIDE SEQUENCE [LARGE SCALE GENOMIC DNA]</scope>
    <source>
        <strain evidence="8">NRRL 1555(-)</strain>
    </source>
</reference>
<evidence type="ECO:0000256" key="1">
    <source>
        <dbReference type="ARBA" id="ARBA00004141"/>
    </source>
</evidence>
<keyword evidence="2 5" id="KW-0812">Transmembrane</keyword>
<dbReference type="Gene3D" id="1.20.1540.10">
    <property type="entry name" value="Rhomboid-like"/>
    <property type="match status" value="1"/>
</dbReference>
<name>A0A162U723_PHYB8</name>
<keyword evidence="8" id="KW-1185">Reference proteome</keyword>
<evidence type="ECO:0000256" key="4">
    <source>
        <dbReference type="ARBA" id="ARBA00023136"/>
    </source>
</evidence>
<dbReference type="RefSeq" id="XP_018290953.1">
    <property type="nucleotide sequence ID" value="XM_018441408.1"/>
</dbReference>
<dbReference type="PANTHER" id="PTHR43066">
    <property type="entry name" value="RHOMBOID-RELATED PROTEIN"/>
    <property type="match status" value="1"/>
</dbReference>
<feature type="transmembrane region" description="Helical" evidence="5">
    <location>
        <begin position="12"/>
        <end position="32"/>
    </location>
</feature>
<dbReference type="SUPFAM" id="SSF144091">
    <property type="entry name" value="Rhomboid-like"/>
    <property type="match status" value="1"/>
</dbReference>
<dbReference type="OrthoDB" id="272778at2759"/>
<dbReference type="SUPFAM" id="SSF46934">
    <property type="entry name" value="UBA-like"/>
    <property type="match status" value="1"/>
</dbReference>
<dbReference type="Pfam" id="PF02845">
    <property type="entry name" value="CUE"/>
    <property type="match status" value="1"/>
</dbReference>
<dbReference type="InterPro" id="IPR009060">
    <property type="entry name" value="UBA-like_sf"/>
</dbReference>
<organism evidence="7 8">
    <name type="scientific">Phycomyces blakesleeanus (strain ATCC 8743b / DSM 1359 / FGSC 10004 / NBRC 33097 / NRRL 1555)</name>
    <dbReference type="NCBI Taxonomy" id="763407"/>
    <lineage>
        <taxon>Eukaryota</taxon>
        <taxon>Fungi</taxon>
        <taxon>Fungi incertae sedis</taxon>
        <taxon>Mucoromycota</taxon>
        <taxon>Mucoromycotina</taxon>
        <taxon>Mucoromycetes</taxon>
        <taxon>Mucorales</taxon>
        <taxon>Phycomycetaceae</taxon>
        <taxon>Phycomyces</taxon>
    </lineage>
</organism>
<dbReference type="PANTHER" id="PTHR43066:SF21">
    <property type="entry name" value="UBIQUITIN-ASSOCIATED DOMAIN-CONTAINING PROTEIN 2"/>
    <property type="match status" value="1"/>
</dbReference>
<dbReference type="GO" id="GO:0043130">
    <property type="term" value="F:ubiquitin binding"/>
    <property type="evidence" value="ECO:0007669"/>
    <property type="project" value="InterPro"/>
</dbReference>
<dbReference type="InterPro" id="IPR003892">
    <property type="entry name" value="CUE"/>
</dbReference>
<dbReference type="STRING" id="763407.A0A162U723"/>
<dbReference type="FunCoup" id="A0A162U723">
    <property type="interactions" value="11"/>
</dbReference>
<keyword evidence="3 5" id="KW-1133">Transmembrane helix</keyword>
<sequence length="334" mass="36648">MQAAVATGFYNVLVTKALILWIGGCSVVAAIFQQKMLLHLQLRPHLTVHHQFWRLLTSHCAFTNSGDLFYGMLLLYAMQVVERNFGSAKYAAFVFVALGLTSLLEVGALVLGKALGLKRIPGGPYALLFAMLYQYHRIVPVVYRLRVFGLSLNNKMIIYLLAVEMAFSQGIDTLAPAVCGLLVGMLYRSDVGHIKQWRFHRSFKSFAVQWLRPWLASAPIARSTMTMPVQQTSAGFAVDRLVSAAGLRNRQPQSTATTTEANSVRAYLDTLTGSAAVESNLAPLSEEHVALLSNMFPEHPPETVERALAAANNDVSRAVEIMLSTPAPEGSNTH</sequence>
<protein>
    <recommendedName>
        <fullName evidence="6">CUE domain-containing protein</fullName>
    </recommendedName>
</protein>
<dbReference type="PROSITE" id="PS51140">
    <property type="entry name" value="CUE"/>
    <property type="match status" value="1"/>
</dbReference>
<dbReference type="GO" id="GO:0016020">
    <property type="term" value="C:membrane"/>
    <property type="evidence" value="ECO:0007669"/>
    <property type="project" value="UniProtKB-SubCell"/>
</dbReference>
<proteinExistence type="predicted"/>
<keyword evidence="4 5" id="KW-0472">Membrane</keyword>
<evidence type="ECO:0000313" key="7">
    <source>
        <dbReference type="EMBL" id="OAD72913.1"/>
    </source>
</evidence>
<accession>A0A162U723</accession>
<dbReference type="InParanoid" id="A0A162U723"/>
<dbReference type="AlphaFoldDB" id="A0A162U723"/>
<evidence type="ECO:0000256" key="3">
    <source>
        <dbReference type="ARBA" id="ARBA00022989"/>
    </source>
</evidence>
<dbReference type="Gene3D" id="1.10.8.10">
    <property type="entry name" value="DNA helicase RuvA subunit, C-terminal domain"/>
    <property type="match status" value="1"/>
</dbReference>
<evidence type="ECO:0000256" key="2">
    <source>
        <dbReference type="ARBA" id="ARBA00022692"/>
    </source>
</evidence>
<dbReference type="CDD" id="cd14279">
    <property type="entry name" value="CUE"/>
    <property type="match status" value="1"/>
</dbReference>
<feature type="domain" description="CUE" evidence="6">
    <location>
        <begin position="284"/>
        <end position="332"/>
    </location>
</feature>